<evidence type="ECO:0000256" key="3">
    <source>
        <dbReference type="SAM" id="MobiDB-lite"/>
    </source>
</evidence>
<evidence type="ECO:0000313" key="6">
    <source>
        <dbReference type="EMBL" id="KMZ64519.1"/>
    </source>
</evidence>
<protein>
    <submittedName>
        <fullName evidence="6">Uncharacterized protein</fullName>
    </submittedName>
</protein>
<gene>
    <name evidence="6" type="ORF">ZOSMA_362G00030</name>
</gene>
<evidence type="ECO:0000259" key="4">
    <source>
        <dbReference type="Pfam" id="PF00244"/>
    </source>
</evidence>
<evidence type="ECO:0000256" key="1">
    <source>
        <dbReference type="ARBA" id="ARBA00006141"/>
    </source>
</evidence>
<dbReference type="Gene3D" id="1.20.190.20">
    <property type="entry name" value="14-3-3 domain"/>
    <property type="match status" value="1"/>
</dbReference>
<name>A0A0K9P680_ZOSMR</name>
<dbReference type="PANTHER" id="PTHR31346:SF4">
    <property type="entry name" value="MULTIPLE ORGANELLAR RNA EDITING FACTOR 8, CHLOROPLASTIC_MITOCHONDRIAL"/>
    <property type="match status" value="1"/>
</dbReference>
<organism evidence="6 7">
    <name type="scientific">Zostera marina</name>
    <name type="common">Eelgrass</name>
    <dbReference type="NCBI Taxonomy" id="29655"/>
    <lineage>
        <taxon>Eukaryota</taxon>
        <taxon>Viridiplantae</taxon>
        <taxon>Streptophyta</taxon>
        <taxon>Embryophyta</taxon>
        <taxon>Tracheophyta</taxon>
        <taxon>Spermatophyta</taxon>
        <taxon>Magnoliopsida</taxon>
        <taxon>Liliopsida</taxon>
        <taxon>Zosteraceae</taxon>
        <taxon>Zostera</taxon>
    </lineage>
</organism>
<evidence type="ECO:0000259" key="5">
    <source>
        <dbReference type="Pfam" id="PF21864"/>
    </source>
</evidence>
<comment type="caution">
    <text evidence="6">The sequence shown here is derived from an EMBL/GenBank/DDBJ whole genome shotgun (WGS) entry which is preliminary data.</text>
</comment>
<keyword evidence="7" id="KW-1185">Reference proteome</keyword>
<dbReference type="InterPro" id="IPR054059">
    <property type="entry name" value="MORF/ORRM1/DAG-like_MORF"/>
</dbReference>
<dbReference type="OrthoDB" id="1913091at2759"/>
<dbReference type="Proteomes" id="UP000036987">
    <property type="component" value="Unassembled WGS sequence"/>
</dbReference>
<comment type="similarity">
    <text evidence="1">Belongs to the 14-3-3 family.</text>
</comment>
<dbReference type="EMBL" id="LFYR01001133">
    <property type="protein sequence ID" value="KMZ64519.1"/>
    <property type="molecule type" value="Genomic_DNA"/>
</dbReference>
<dbReference type="InterPro" id="IPR039206">
    <property type="entry name" value="MORF/ORRM1/DAG-like"/>
</dbReference>
<dbReference type="GO" id="GO:0016554">
    <property type="term" value="P:cytidine to uridine editing"/>
    <property type="evidence" value="ECO:0007669"/>
    <property type="project" value="InterPro"/>
</dbReference>
<sequence>MGGDFALTMNGGTRSFSTNRTTSSLNDPSPNWSNRPPKETILLNGCDFEHWLVVVDAPDPNLTRDEIIQSYIASLGKVLPRVFLKNLLFVISAMKIRSLNFKIYSVSTKHYFALGALVSEELYYKLKEIPGVCWVLLDSYLDVKNKDYSGHRKRRSCSMDAILMSRNDATTETLTREKSVYLAKVEQAERYQEMAEYMQNLVRDVPMEGELTEEERNLFSVAYKNMVGSWRAAWRIVFDRAKGGEQEE</sequence>
<evidence type="ECO:0000313" key="7">
    <source>
        <dbReference type="Proteomes" id="UP000036987"/>
    </source>
</evidence>
<dbReference type="AlphaFoldDB" id="A0A0K9P680"/>
<feature type="compositionally biased region" description="Polar residues" evidence="3">
    <location>
        <begin position="25"/>
        <end position="34"/>
    </location>
</feature>
<accession>A0A0K9P680</accession>
<keyword evidence="2" id="KW-0809">Transit peptide</keyword>
<feature type="domain" description="14-3-3" evidence="4">
    <location>
        <begin position="185"/>
        <end position="240"/>
    </location>
</feature>
<dbReference type="Pfam" id="PF00244">
    <property type="entry name" value="14-3-3"/>
    <property type="match status" value="1"/>
</dbReference>
<dbReference type="InterPro" id="IPR036815">
    <property type="entry name" value="14-3-3_dom_sf"/>
</dbReference>
<dbReference type="InterPro" id="IPR023410">
    <property type="entry name" value="14-3-3_domain"/>
</dbReference>
<feature type="domain" description="MORF/ORRM1/DAG-like MORF" evidence="5">
    <location>
        <begin position="48"/>
        <end position="151"/>
    </location>
</feature>
<dbReference type="GO" id="GO:0080156">
    <property type="term" value="P:mitochondrial mRNA modification"/>
    <property type="evidence" value="ECO:0000318"/>
    <property type="project" value="GO_Central"/>
</dbReference>
<proteinExistence type="inferred from homology"/>
<dbReference type="SUPFAM" id="SSF48445">
    <property type="entry name" value="14-3-3 protein"/>
    <property type="match status" value="1"/>
</dbReference>
<evidence type="ECO:0000256" key="2">
    <source>
        <dbReference type="ARBA" id="ARBA00022946"/>
    </source>
</evidence>
<dbReference type="GO" id="GO:0005739">
    <property type="term" value="C:mitochondrion"/>
    <property type="evidence" value="ECO:0000318"/>
    <property type="project" value="GO_Central"/>
</dbReference>
<feature type="compositionally biased region" description="Low complexity" evidence="3">
    <location>
        <begin position="13"/>
        <end position="24"/>
    </location>
</feature>
<dbReference type="Pfam" id="PF21864">
    <property type="entry name" value="MORF_dom"/>
    <property type="match status" value="1"/>
</dbReference>
<reference evidence="7" key="1">
    <citation type="journal article" date="2016" name="Nature">
        <title>The genome of the seagrass Zostera marina reveals angiosperm adaptation to the sea.</title>
        <authorList>
            <person name="Olsen J.L."/>
            <person name="Rouze P."/>
            <person name="Verhelst B."/>
            <person name="Lin Y.-C."/>
            <person name="Bayer T."/>
            <person name="Collen J."/>
            <person name="Dattolo E."/>
            <person name="De Paoli E."/>
            <person name="Dittami S."/>
            <person name="Maumus F."/>
            <person name="Michel G."/>
            <person name="Kersting A."/>
            <person name="Lauritano C."/>
            <person name="Lohaus R."/>
            <person name="Toepel M."/>
            <person name="Tonon T."/>
            <person name="Vanneste K."/>
            <person name="Amirebrahimi M."/>
            <person name="Brakel J."/>
            <person name="Bostroem C."/>
            <person name="Chovatia M."/>
            <person name="Grimwood J."/>
            <person name="Jenkins J.W."/>
            <person name="Jueterbock A."/>
            <person name="Mraz A."/>
            <person name="Stam W.T."/>
            <person name="Tice H."/>
            <person name="Bornberg-Bauer E."/>
            <person name="Green P.J."/>
            <person name="Pearson G.A."/>
            <person name="Procaccini G."/>
            <person name="Duarte C.M."/>
            <person name="Schmutz J."/>
            <person name="Reusch T.B.H."/>
            <person name="Van de Peer Y."/>
        </authorList>
    </citation>
    <scope>NUCLEOTIDE SEQUENCE [LARGE SCALE GENOMIC DNA]</scope>
    <source>
        <strain evidence="7">cv. Finnish</strain>
    </source>
</reference>
<feature type="region of interest" description="Disordered" evidence="3">
    <location>
        <begin position="1"/>
        <end position="36"/>
    </location>
</feature>
<dbReference type="PANTHER" id="PTHR31346">
    <property type="entry name" value="MULTIPLE ORGANELLAR RNA EDITING FACTOR 2, CHLOROPLASTIC-RELATED-RELATED"/>
    <property type="match status" value="1"/>
</dbReference>
<dbReference type="STRING" id="29655.A0A0K9P680"/>